<dbReference type="GO" id="GO:0008270">
    <property type="term" value="F:zinc ion binding"/>
    <property type="evidence" value="ECO:0007669"/>
    <property type="project" value="InterPro"/>
</dbReference>
<dbReference type="OrthoDB" id="9803995at2"/>
<feature type="binding site" evidence="3">
    <location>
        <position position="103"/>
    </location>
    <ligand>
        <name>Zn(2+)</name>
        <dbReference type="ChEBI" id="CHEBI:29105"/>
        <label>2</label>
    </ligand>
</feature>
<dbReference type="Gene3D" id="3.20.20.70">
    <property type="entry name" value="Aldolase class I"/>
    <property type="match status" value="1"/>
</dbReference>
<dbReference type="CDD" id="cd00947">
    <property type="entry name" value="TBP_aldolase_IIB"/>
    <property type="match status" value="1"/>
</dbReference>
<feature type="binding site" evidence="2">
    <location>
        <begin position="206"/>
        <end position="208"/>
    </location>
    <ligand>
        <name>dihydroxyacetone phosphate</name>
        <dbReference type="ChEBI" id="CHEBI:57642"/>
    </ligand>
</feature>
<feature type="binding site" evidence="3">
    <location>
        <position position="133"/>
    </location>
    <ligand>
        <name>Zn(2+)</name>
        <dbReference type="ChEBI" id="CHEBI:29105"/>
        <label>2</label>
    </ligand>
</feature>
<dbReference type="PIRSF" id="PIRSF001359">
    <property type="entry name" value="F_bP_aldolase_II"/>
    <property type="match status" value="1"/>
</dbReference>
<dbReference type="InterPro" id="IPR000771">
    <property type="entry name" value="FBA_II"/>
</dbReference>
<accession>E4SEG9</accession>
<dbReference type="RefSeq" id="WP_013429606.1">
    <property type="nucleotide sequence ID" value="NC_014720.1"/>
</dbReference>
<feature type="binding site" evidence="2">
    <location>
        <position position="178"/>
    </location>
    <ligand>
        <name>dihydroxyacetone phosphate</name>
        <dbReference type="ChEBI" id="CHEBI:57642"/>
    </ligand>
</feature>
<keyword evidence="3" id="KW-0862">Zinc</keyword>
<feature type="binding site" evidence="3">
    <location>
        <position position="177"/>
    </location>
    <ligand>
        <name>Zn(2+)</name>
        <dbReference type="ChEBI" id="CHEBI:29105"/>
        <label>1</label>
        <note>catalytic</note>
    </ligand>
</feature>
<dbReference type="SUPFAM" id="SSF51569">
    <property type="entry name" value="Aldolase"/>
    <property type="match status" value="1"/>
</dbReference>
<reference key="1">
    <citation type="submission" date="2010-11" db="EMBL/GenBank/DDBJ databases">
        <title>Complete sequence of Caldicellulosiruptor kronotskyensis 2002.</title>
        <authorList>
            <consortium name="US DOE Joint Genome Institute"/>
            <person name="Lucas S."/>
            <person name="Copeland A."/>
            <person name="Lapidus A."/>
            <person name="Cheng J.-F."/>
            <person name="Bruce D."/>
            <person name="Goodwin L."/>
            <person name="Pitluck S."/>
            <person name="Davenport K."/>
            <person name="Detter J.C."/>
            <person name="Han C."/>
            <person name="Tapia R."/>
            <person name="Land M."/>
            <person name="Hauser L."/>
            <person name="Jeffries C."/>
            <person name="Kyrpides N."/>
            <person name="Ivanova N."/>
            <person name="Mikhailova N."/>
            <person name="Blumer-Schuette S.E."/>
            <person name="Kelly R.M."/>
            <person name="Woyke T."/>
        </authorList>
    </citation>
    <scope>NUCLEOTIDE SEQUENCE</scope>
    <source>
        <strain>2002</strain>
    </source>
</reference>
<evidence type="ECO:0000313" key="5">
    <source>
        <dbReference type="Proteomes" id="UP000006835"/>
    </source>
</evidence>
<gene>
    <name evidence="4" type="ordered locus">Calkro_0560</name>
</gene>
<dbReference type="EC" id="4.1.2.29" evidence="4"/>
<dbReference type="KEGG" id="ckn:Calkro_0560"/>
<reference evidence="4 5" key="2">
    <citation type="journal article" date="2011" name="J. Bacteriol.">
        <title>Complete genome sequences for the anaerobic, extremely thermophilic plant biomass-degrading bacteria Caldicellulosiruptor hydrothermalis, Caldicellulosiruptor kristjanssonii, Caldicellulosiruptor kronotskyensis, Caldicellulosiruptor owensenis, and Caldicellulosiruptor lactoaceticus.</title>
        <authorList>
            <person name="Blumer-Schuette S.E."/>
            <person name="Ozdemir I."/>
            <person name="Mistry D."/>
            <person name="Lucas S."/>
            <person name="Lapidus A."/>
            <person name="Cheng J.F."/>
            <person name="Goodwin L.A."/>
            <person name="Pitluck S."/>
            <person name="Land M.L."/>
            <person name="Hauser L.J."/>
            <person name="Woyke T."/>
            <person name="Mikhailova N."/>
            <person name="Pati A."/>
            <person name="Kyrpides N.C."/>
            <person name="Ivanova N."/>
            <person name="Detter J.C."/>
            <person name="Walston-Davenport K."/>
            <person name="Han S."/>
            <person name="Adams M.W."/>
            <person name="Kelly R.M."/>
        </authorList>
    </citation>
    <scope>NUCLEOTIDE SEQUENCE [LARGE SCALE GENOMIC DNA]</scope>
    <source>
        <strain evidence="5">DSM 18902 / VKM B-2412 / 2002</strain>
    </source>
</reference>
<keyword evidence="5" id="KW-1185">Reference proteome</keyword>
<dbReference type="Proteomes" id="UP000006835">
    <property type="component" value="Chromosome"/>
</dbReference>
<keyword evidence="4" id="KW-0456">Lyase</keyword>
<dbReference type="InterPro" id="IPR013785">
    <property type="entry name" value="Aldolase_TIM"/>
</dbReference>
<dbReference type="NCBIfam" id="TIGR00167">
    <property type="entry name" value="cbbA"/>
    <property type="match status" value="1"/>
</dbReference>
<dbReference type="GO" id="GO:0047441">
    <property type="term" value="F:5-dehydro-2-deoxyphosphogluconate aldolase activity"/>
    <property type="evidence" value="ECO:0007669"/>
    <property type="project" value="UniProtKB-EC"/>
</dbReference>
<dbReference type="GO" id="GO:0005975">
    <property type="term" value="P:carbohydrate metabolic process"/>
    <property type="evidence" value="ECO:0007669"/>
    <property type="project" value="InterPro"/>
</dbReference>
<evidence type="ECO:0000256" key="2">
    <source>
        <dbReference type="PIRSR" id="PIRSR001359-2"/>
    </source>
</evidence>
<dbReference type="AlphaFoldDB" id="E4SEG9"/>
<name>E4SEG9_CALK2</name>
<feature type="binding site" evidence="3">
    <location>
        <position position="82"/>
    </location>
    <ligand>
        <name>Zn(2+)</name>
        <dbReference type="ChEBI" id="CHEBI:29105"/>
        <label>1</label>
        <note>catalytic</note>
    </ligand>
</feature>
<dbReference type="PANTHER" id="PTHR30304">
    <property type="entry name" value="D-TAGATOSE-1,6-BISPHOSPHATE ALDOLASE"/>
    <property type="match status" value="1"/>
</dbReference>
<evidence type="ECO:0000256" key="1">
    <source>
        <dbReference type="PIRSR" id="PIRSR001359-1"/>
    </source>
</evidence>
<sequence>MAIISLKEVFDYSFVKSAICSFNFVNLEQLYGIVAAADELQTPVVLMISQKTALKYGLEVMFNLAKSKVEKLHTPFVIHLDHAKNIELVEKAIDLGFSSVMFDGSSLSFDENIKKTYEVVKKAHRYGIAVEGEINAIYGKEEDGTPSAIVYTKVKDAKKFSEETEVDFLAVSVGTKHGLYEGTPSLRYDLINEISNSIKSKLVMHGCSGLTAEQLRKSIQSGIKKLNFGTEVMLTQINAIKKSLDNLSKPDIRPIMDSSIEEIKAYVKNTINSICISQ</sequence>
<keyword evidence="3" id="KW-0479">Metal-binding</keyword>
<feature type="binding site" evidence="3">
    <location>
        <position position="205"/>
    </location>
    <ligand>
        <name>Zn(2+)</name>
        <dbReference type="ChEBI" id="CHEBI:29105"/>
        <label>1</label>
        <note>catalytic</note>
    </ligand>
</feature>
<feature type="binding site" evidence="2">
    <location>
        <begin position="227"/>
        <end position="230"/>
    </location>
    <ligand>
        <name>dihydroxyacetone phosphate</name>
        <dbReference type="ChEBI" id="CHEBI:57642"/>
    </ligand>
</feature>
<comment type="cofactor">
    <cofactor evidence="3">
        <name>Zn(2+)</name>
        <dbReference type="ChEBI" id="CHEBI:29105"/>
    </cofactor>
    <text evidence="3">Binds 2 Zn(2+) ions per subunit. One is catalytic and the other provides a structural contribution.</text>
</comment>
<feature type="active site" description="Proton donor" evidence="1">
    <location>
        <position position="81"/>
    </location>
</feature>
<protein>
    <submittedName>
        <fullName evidence="4">5-dehydro-2-deoxyphosphogluconate aldolase</fullName>
        <ecNumber evidence="4">4.1.2.29</ecNumber>
    </submittedName>
</protein>
<dbReference type="PATRIC" id="fig|632348.3.peg.596"/>
<dbReference type="Pfam" id="PF01116">
    <property type="entry name" value="F_bP_aldolase"/>
    <property type="match status" value="1"/>
</dbReference>
<evidence type="ECO:0000256" key="3">
    <source>
        <dbReference type="PIRSR" id="PIRSR001359-3"/>
    </source>
</evidence>
<dbReference type="PANTHER" id="PTHR30304:SF0">
    <property type="entry name" value="D-TAGATOSE-1,6-BISPHOSPHATE ALDOLASE SUBUNIT GATY-RELATED"/>
    <property type="match status" value="1"/>
</dbReference>
<evidence type="ECO:0000313" key="4">
    <source>
        <dbReference type="EMBL" id="ADQ45456.1"/>
    </source>
</evidence>
<proteinExistence type="predicted"/>
<organism evidence="4 5">
    <name type="scientific">Caldicellulosiruptor kronotskyensis (strain DSM 18902 / VKM B-2412 / 2002)</name>
    <dbReference type="NCBI Taxonomy" id="632348"/>
    <lineage>
        <taxon>Bacteria</taxon>
        <taxon>Bacillati</taxon>
        <taxon>Bacillota</taxon>
        <taxon>Bacillota incertae sedis</taxon>
        <taxon>Caldicellulosiruptorales</taxon>
        <taxon>Caldicellulosiruptoraceae</taxon>
        <taxon>Caldicellulosiruptor</taxon>
    </lineage>
</organism>
<dbReference type="HOGENOM" id="CLU_040088_0_1_9"/>
<dbReference type="InterPro" id="IPR050246">
    <property type="entry name" value="Class_II_FBP_aldolase"/>
</dbReference>
<dbReference type="EMBL" id="CP002330">
    <property type="protein sequence ID" value="ADQ45456.1"/>
    <property type="molecule type" value="Genomic_DNA"/>
</dbReference>